<reference evidence="4" key="3">
    <citation type="submission" date="2016-08" db="EMBL/GenBank/DDBJ databases">
        <title>Sequencing, assembly and comparative genomics of S. aureofaciens ATCC 10762.</title>
        <authorList>
            <person name="Gradnigo J.S."/>
            <person name="Johnson N."/>
            <person name="Somerville G.A."/>
        </authorList>
    </citation>
    <scope>NUCLEOTIDE SEQUENCE [LARGE SCALE GENOMIC DNA]</scope>
    <source>
        <strain evidence="4">ATCC 10762 / DSM 40127 / CCM 3239 / JCM 4008 / LMG 5968 / NBRC 12843 / NCIMB 8234 / A-377</strain>
    </source>
</reference>
<dbReference type="OrthoDB" id="8111537at2"/>
<reference evidence="2" key="1">
    <citation type="journal article" date="2014" name="Int. J. Syst. Evol. Microbiol.">
        <title>Complete genome sequence of Corynebacterium casei LMG S-19264T (=DSM 44701T), isolated from a smear-ripened cheese.</title>
        <authorList>
            <consortium name="US DOE Joint Genome Institute (JGI-PGF)"/>
            <person name="Walter F."/>
            <person name="Albersmeier A."/>
            <person name="Kalinowski J."/>
            <person name="Ruckert C."/>
        </authorList>
    </citation>
    <scope>NUCLEOTIDE SEQUENCE</scope>
    <source>
        <strain evidence="2">JCM 4434</strain>
    </source>
</reference>
<dbReference type="GO" id="GO:0008236">
    <property type="term" value="F:serine-type peptidase activity"/>
    <property type="evidence" value="ECO:0007669"/>
    <property type="project" value="InterPro"/>
</dbReference>
<proteinExistence type="predicted"/>
<accession>A0A8H9LSV3</accession>
<dbReference type="InterPro" id="IPR029058">
    <property type="entry name" value="AB_hydrolase_fold"/>
</dbReference>
<evidence type="ECO:0000259" key="1">
    <source>
        <dbReference type="Pfam" id="PF00326"/>
    </source>
</evidence>
<feature type="domain" description="Peptidase S9 prolyl oligopeptidase catalytic" evidence="1">
    <location>
        <begin position="200"/>
        <end position="370"/>
    </location>
</feature>
<comment type="caution">
    <text evidence="3">The sequence shown here is derived from an EMBL/GenBank/DDBJ whole genome shotgun (WGS) entry which is preliminary data.</text>
</comment>
<dbReference type="Proteomes" id="UP000610124">
    <property type="component" value="Unassembled WGS sequence"/>
</dbReference>
<organism evidence="3 4">
    <name type="scientific">Kitasatospora aureofaciens</name>
    <name type="common">Streptomyces aureofaciens</name>
    <dbReference type="NCBI Taxonomy" id="1894"/>
    <lineage>
        <taxon>Bacteria</taxon>
        <taxon>Bacillati</taxon>
        <taxon>Actinomycetota</taxon>
        <taxon>Actinomycetes</taxon>
        <taxon>Kitasatosporales</taxon>
        <taxon>Streptomycetaceae</taxon>
        <taxon>Kitasatospora</taxon>
    </lineage>
</organism>
<dbReference type="PANTHER" id="PTHR12277:SF79">
    <property type="entry name" value="XAA-PRO DIPEPTIDYL-PEPTIDASE-RELATED"/>
    <property type="match status" value="1"/>
</dbReference>
<dbReference type="Gene3D" id="3.40.50.1820">
    <property type="entry name" value="alpha/beta hydrolase"/>
    <property type="match status" value="1"/>
</dbReference>
<dbReference type="SUPFAM" id="SSF53474">
    <property type="entry name" value="alpha/beta-Hydrolases"/>
    <property type="match status" value="1"/>
</dbReference>
<dbReference type="Pfam" id="PF00326">
    <property type="entry name" value="Peptidase_S9"/>
    <property type="match status" value="1"/>
</dbReference>
<dbReference type="InterPro" id="IPR001375">
    <property type="entry name" value="Peptidase_S9_cat"/>
</dbReference>
<evidence type="ECO:0000313" key="4">
    <source>
        <dbReference type="Proteomes" id="UP000037395"/>
    </source>
</evidence>
<keyword evidence="2" id="KW-0378">Hydrolase</keyword>
<name>A0A1E7MWE6_KITAU</name>
<reference evidence="3" key="4">
    <citation type="submission" date="2016-08" db="EMBL/GenBank/DDBJ databases">
        <title>Sequencing, Assembly and Comparative Genomics of S. aureofaciens ATCC 10762.</title>
        <authorList>
            <person name="Gradnigo J.S."/>
            <person name="Johnson N."/>
            <person name="Somerville G.A."/>
        </authorList>
    </citation>
    <scope>NUCLEOTIDE SEQUENCE [LARGE SCALE GENOMIC DNA]</scope>
    <source>
        <strain evidence="3">ATCC 10762</strain>
    </source>
</reference>
<reference evidence="2" key="5">
    <citation type="submission" date="2020-09" db="EMBL/GenBank/DDBJ databases">
        <authorList>
            <person name="Sun Q."/>
            <person name="Ohkuma M."/>
        </authorList>
    </citation>
    <scope>NUCLEOTIDE SEQUENCE</scope>
    <source>
        <strain evidence="2">JCM 4434</strain>
    </source>
</reference>
<dbReference type="Proteomes" id="UP000037395">
    <property type="component" value="Unassembled WGS sequence"/>
</dbReference>
<dbReference type="AlphaFoldDB" id="A0A1E7MWE6"/>
<dbReference type="EMBL" id="JPRF03000087">
    <property type="protein sequence ID" value="OEV32762.1"/>
    <property type="molecule type" value="Genomic_DNA"/>
</dbReference>
<evidence type="ECO:0000313" key="3">
    <source>
        <dbReference type="EMBL" id="OEV32762.1"/>
    </source>
</evidence>
<keyword evidence="4" id="KW-1185">Reference proteome</keyword>
<dbReference type="GO" id="GO:0006508">
    <property type="term" value="P:proteolysis"/>
    <property type="evidence" value="ECO:0007669"/>
    <property type="project" value="InterPro"/>
</dbReference>
<dbReference type="GeneID" id="97486704"/>
<accession>A0A1E7MWE6</accession>
<dbReference type="PANTHER" id="PTHR12277">
    <property type="entry name" value="ALPHA/BETA HYDROLASE DOMAIN-CONTAINING PROTEIN"/>
    <property type="match status" value="1"/>
</dbReference>
<reference evidence="3 4" key="2">
    <citation type="submission" date="2014-07" db="EMBL/GenBank/DDBJ databases">
        <authorList>
            <person name="Zhang J.E."/>
            <person name="Yang H."/>
            <person name="Guo J."/>
            <person name="Deng Z."/>
            <person name="Luo H."/>
            <person name="Luo M."/>
            <person name="Zhao B."/>
        </authorList>
    </citation>
    <scope>NUCLEOTIDE SEQUENCE [LARGE SCALE GENOMIC DNA]</scope>
    <source>
        <strain evidence="3">ATCC 10762</strain>
        <strain evidence="4">ATCC 10762 / DSM 40127 / CCM 3239 / JCM 4008 / LMG 5968 / NBRC 12843 / NCIMB 8234 / A-377</strain>
    </source>
</reference>
<dbReference type="EMBL" id="BMUB01000007">
    <property type="protein sequence ID" value="GGU81093.1"/>
    <property type="molecule type" value="Genomic_DNA"/>
</dbReference>
<protein>
    <submittedName>
        <fullName evidence="2">Alpha/beta hydrolase</fullName>
    </submittedName>
</protein>
<sequence>MRWGTAAVVAAAAAVGAGAVVLVVGRRASERMVRPGVPGPVEPEAGPVVVHGLGVDRVIFNRRPESLRPGRWAVEWDGNGHAVVEEILYRDAQGVTRRLVRADRGTLTPGTEVRFTPRVHLGDPTEAFGLAYTETAADGELGALPAWRLDGKRGTWVILVHGPEADRQQTLPVLPTLHRLGLTALAVTYRGDEGAPAPPGGYSRFGEDEWRDVEAAVRLALDSGAGRVILHGWSVGATMVLHTAARSAWAHAISGLILDSPVLDLASAARRDAARAGFTGVSAELGTLAAQGRTGVDLADSSRLAEGADLRVPTLVLHSPDDRIAPFDTVERLAAARHDVVNLQRFPGAEHAALWNSAPEHYTELLRRWLTPLL</sequence>
<gene>
    <name evidence="2" type="ORF">GCM10010502_36460</name>
    <name evidence="3" type="ORF">HS99_0016050</name>
</gene>
<evidence type="ECO:0000313" key="2">
    <source>
        <dbReference type="EMBL" id="GGU81093.1"/>
    </source>
</evidence>
<dbReference type="RefSeq" id="WP_030554624.1">
    <property type="nucleotide sequence ID" value="NZ_BMUB01000007.1"/>
</dbReference>